<dbReference type="KEGG" id="lbn:LBUCD034_0304"/>
<proteinExistence type="predicted"/>
<reference evidence="1 2" key="1">
    <citation type="journal article" date="2012" name="J. Biotechnol.">
        <title>Insights into the completely annotated genome of Lactobacillus buchneri CD034, a strain isolated from stable grass silage.</title>
        <authorList>
            <person name="Heinl S."/>
            <person name="Wibberg D."/>
            <person name="Eikmeyer F."/>
            <person name="Szczepanowski R."/>
            <person name="Blom J."/>
            <person name="Linke B."/>
            <person name="Goesmann A."/>
            <person name="Grabherr R."/>
            <person name="Schwab H."/>
            <person name="Puhler A."/>
            <person name="Schluter A."/>
        </authorList>
    </citation>
    <scope>NUCLEOTIDE SEQUENCE [LARGE SCALE GENOMIC DNA]</scope>
    <source>
        <strain evidence="1 2">CD034</strain>
    </source>
</reference>
<dbReference type="Proteomes" id="UP000007332">
    <property type="component" value="Chromosome"/>
</dbReference>
<organism evidence="1 2">
    <name type="scientific">Lentilactobacillus buchneri subsp. silagei CD034</name>
    <dbReference type="NCBI Taxonomy" id="1071400"/>
    <lineage>
        <taxon>Bacteria</taxon>
        <taxon>Bacillati</taxon>
        <taxon>Bacillota</taxon>
        <taxon>Bacilli</taxon>
        <taxon>Lactobacillales</taxon>
        <taxon>Lactobacillaceae</taxon>
        <taxon>Lentilactobacillus</taxon>
        <taxon>Lentilactobacillus buchneri subsp. silagei</taxon>
    </lineage>
</organism>
<dbReference type="HOGENOM" id="CLU_2012298_0_0_9"/>
<dbReference type="AlphaFoldDB" id="J9W334"/>
<dbReference type="EMBL" id="CP003043">
    <property type="protein sequence ID" value="AFR99409.1"/>
    <property type="molecule type" value="Genomic_DNA"/>
</dbReference>
<evidence type="ECO:0000313" key="2">
    <source>
        <dbReference type="Proteomes" id="UP000007332"/>
    </source>
</evidence>
<sequence>MRDGHAKYQWRRVYSTTKKEKGTIDVSRKVSNGMTGSVGMSKKAIGMKLGFNVSKSTTVTVHIPYKTSGKGREVVEYTVRKIRYKITRTKTITTGINGYVTSRKKLVAYVYKYDGIIGRVVKD</sequence>
<accession>J9W334</accession>
<evidence type="ECO:0000313" key="1">
    <source>
        <dbReference type="EMBL" id="AFR99409.1"/>
    </source>
</evidence>
<keyword evidence="2" id="KW-1185">Reference proteome</keyword>
<protein>
    <submittedName>
        <fullName evidence="1">Uncharacterized protein</fullName>
    </submittedName>
</protein>
<name>J9W334_LENBU</name>
<gene>
    <name evidence="1" type="ORF">LBUCD034_0304</name>
</gene>